<dbReference type="Proteomes" id="UP001354971">
    <property type="component" value="Unassembled WGS sequence"/>
</dbReference>
<keyword evidence="2" id="KW-0349">Heme</keyword>
<reference evidence="5 6" key="1">
    <citation type="submission" date="2024-01" db="EMBL/GenBank/DDBJ databases">
        <title>Hyphobacterium bacterium isolated from marine sediment.</title>
        <authorList>
            <person name="Zhao S."/>
        </authorList>
    </citation>
    <scope>NUCLEOTIDE SEQUENCE [LARGE SCALE GENOMIC DNA]</scope>
    <source>
        <strain evidence="6">HN65</strain>
    </source>
</reference>
<dbReference type="InterPro" id="IPR001486">
    <property type="entry name" value="Hemoglobin_trunc"/>
</dbReference>
<comment type="caution">
    <text evidence="5">The sequence shown here is derived from an EMBL/GenBank/DDBJ whole genome shotgun (WGS) entry which is preliminary data.</text>
</comment>
<gene>
    <name evidence="5" type="ORF">V0U79_09010</name>
</gene>
<evidence type="ECO:0000313" key="6">
    <source>
        <dbReference type="Proteomes" id="UP001354971"/>
    </source>
</evidence>
<evidence type="ECO:0000256" key="1">
    <source>
        <dbReference type="ARBA" id="ARBA00022448"/>
    </source>
</evidence>
<accession>A0ABU7LRG7</accession>
<keyword evidence="1" id="KW-0813">Transport</keyword>
<dbReference type="RefSeq" id="WP_330199168.1">
    <property type="nucleotide sequence ID" value="NZ_JAZDRP010000005.1"/>
</dbReference>
<dbReference type="SUPFAM" id="SSF46458">
    <property type="entry name" value="Globin-like"/>
    <property type="match status" value="1"/>
</dbReference>
<sequence length="122" mass="13164">MSASLYARLGGYDAIAVFATRLVAKAQADALLGRFWAHRGEDRKARELQILINYLVRETGGQMHYTGRDMALAHKGMGISEADWSRFIEIVSGTASELGVGATEGGEVMAFLDSLKSDIVGV</sequence>
<evidence type="ECO:0000256" key="2">
    <source>
        <dbReference type="ARBA" id="ARBA00022617"/>
    </source>
</evidence>
<dbReference type="EMBL" id="JAZDRP010000005">
    <property type="protein sequence ID" value="MEE2526504.1"/>
    <property type="molecule type" value="Genomic_DNA"/>
</dbReference>
<evidence type="ECO:0000256" key="4">
    <source>
        <dbReference type="ARBA" id="ARBA00023004"/>
    </source>
</evidence>
<dbReference type="CDD" id="cd00454">
    <property type="entry name" value="TrHb1_N"/>
    <property type="match status" value="1"/>
</dbReference>
<dbReference type="InterPro" id="IPR009050">
    <property type="entry name" value="Globin-like_sf"/>
</dbReference>
<dbReference type="Gene3D" id="1.10.490.10">
    <property type="entry name" value="Globins"/>
    <property type="match status" value="1"/>
</dbReference>
<evidence type="ECO:0000313" key="5">
    <source>
        <dbReference type="EMBL" id="MEE2526504.1"/>
    </source>
</evidence>
<organism evidence="5 6">
    <name type="scientific">Hyphobacterium lacteum</name>
    <dbReference type="NCBI Taxonomy" id="3116575"/>
    <lineage>
        <taxon>Bacteria</taxon>
        <taxon>Pseudomonadati</taxon>
        <taxon>Pseudomonadota</taxon>
        <taxon>Alphaproteobacteria</taxon>
        <taxon>Maricaulales</taxon>
        <taxon>Maricaulaceae</taxon>
        <taxon>Hyphobacterium</taxon>
    </lineage>
</organism>
<dbReference type="InterPro" id="IPR012292">
    <property type="entry name" value="Globin/Proto"/>
</dbReference>
<name>A0ABU7LRG7_9PROT</name>
<keyword evidence="3" id="KW-0479">Metal-binding</keyword>
<evidence type="ECO:0000256" key="3">
    <source>
        <dbReference type="ARBA" id="ARBA00022723"/>
    </source>
</evidence>
<dbReference type="Pfam" id="PF01152">
    <property type="entry name" value="Bac_globin"/>
    <property type="match status" value="1"/>
</dbReference>
<proteinExistence type="predicted"/>
<keyword evidence="4" id="KW-0408">Iron</keyword>
<protein>
    <submittedName>
        <fullName evidence="5">Group 1 truncated hemoglobin</fullName>
    </submittedName>
</protein>
<keyword evidence="6" id="KW-1185">Reference proteome</keyword>